<evidence type="ECO:0000256" key="5">
    <source>
        <dbReference type="ARBA" id="ARBA00022989"/>
    </source>
</evidence>
<dbReference type="GO" id="GO:0015854">
    <property type="term" value="P:guanine transport"/>
    <property type="evidence" value="ECO:0007669"/>
    <property type="project" value="TreeGrafter"/>
</dbReference>
<evidence type="ECO:0000256" key="3">
    <source>
        <dbReference type="ARBA" id="ARBA00022448"/>
    </source>
</evidence>
<keyword evidence="5 8" id="KW-1133">Transmembrane helix</keyword>
<feature type="transmembrane region" description="Helical" evidence="8">
    <location>
        <begin position="427"/>
        <end position="444"/>
    </location>
</feature>
<evidence type="ECO:0000313" key="10">
    <source>
        <dbReference type="Proteomes" id="UP001201163"/>
    </source>
</evidence>
<feature type="transmembrane region" description="Helical" evidence="8">
    <location>
        <begin position="179"/>
        <end position="204"/>
    </location>
</feature>
<dbReference type="GO" id="GO:0005345">
    <property type="term" value="F:purine nucleobase transmembrane transporter activity"/>
    <property type="evidence" value="ECO:0007669"/>
    <property type="project" value="TreeGrafter"/>
</dbReference>
<keyword evidence="3" id="KW-0813">Transport</keyword>
<dbReference type="GO" id="GO:0012505">
    <property type="term" value="C:endomembrane system"/>
    <property type="evidence" value="ECO:0007669"/>
    <property type="project" value="UniProtKB-SubCell"/>
</dbReference>
<keyword evidence="6 8" id="KW-0472">Membrane</keyword>
<evidence type="ECO:0000256" key="7">
    <source>
        <dbReference type="SAM" id="MobiDB-lite"/>
    </source>
</evidence>
<keyword evidence="4 8" id="KW-0812">Transmembrane</keyword>
<dbReference type="GO" id="GO:0015853">
    <property type="term" value="P:adenine transport"/>
    <property type="evidence" value="ECO:0007669"/>
    <property type="project" value="TreeGrafter"/>
</dbReference>
<keyword evidence="10" id="KW-1185">Reference proteome</keyword>
<dbReference type="InterPro" id="IPR006043">
    <property type="entry name" value="NCS2"/>
</dbReference>
<dbReference type="EMBL" id="JAKELL010000090">
    <property type="protein sequence ID" value="KAH8983292.1"/>
    <property type="molecule type" value="Genomic_DNA"/>
</dbReference>
<evidence type="ECO:0000256" key="6">
    <source>
        <dbReference type="ARBA" id="ARBA00023136"/>
    </source>
</evidence>
<evidence type="ECO:0000256" key="1">
    <source>
        <dbReference type="ARBA" id="ARBA00004127"/>
    </source>
</evidence>
<dbReference type="PANTHER" id="PTHR43337:SF1">
    <property type="entry name" value="XANTHINE_URACIL PERMEASE C887.17-RELATED"/>
    <property type="match status" value="1"/>
</dbReference>
<dbReference type="Proteomes" id="UP001201163">
    <property type="component" value="Unassembled WGS sequence"/>
</dbReference>
<proteinExistence type="inferred from homology"/>
<feature type="transmembrane region" description="Helical" evidence="8">
    <location>
        <begin position="363"/>
        <end position="388"/>
    </location>
</feature>
<organism evidence="9 10">
    <name type="scientific">Lactarius akahatsu</name>
    <dbReference type="NCBI Taxonomy" id="416441"/>
    <lineage>
        <taxon>Eukaryota</taxon>
        <taxon>Fungi</taxon>
        <taxon>Dikarya</taxon>
        <taxon>Basidiomycota</taxon>
        <taxon>Agaricomycotina</taxon>
        <taxon>Agaricomycetes</taxon>
        <taxon>Russulales</taxon>
        <taxon>Russulaceae</taxon>
        <taxon>Lactarius</taxon>
    </lineage>
</organism>
<sequence>MSLTIFDKINAFMAYSFVGRWFKLEGSGVPNERQGSRFLTEIRAGITTWAAMAYIISVNASILSDTGGTCECPTGDGCSSDATYLACVDEVHRDLITTTAAISALSSFLMGLLANLPVGMAPGLGLNAYFTYSIVGFHGTGIVPYREALAAVFMEGWIFLALSLLGLRQWLARIMPQSLVLAVGAGIGLFIAFIGLSSGGLGVIGGDPVNFVGLGGCTPDHYLPDLPAGYCDSVVMRSPTMWLGIFTGGILTVYLMMYRVKGAILIGIFLTSIISWPRGTSVTVFPHTDAGDAAFDFFKKVVTFHPIKLIGNAIDYNYSNGKVWYALATMLYVDILDTTGTLYSMAKFAELRDPVTMDFERSTVAYCVDAFSISMGALMGTSPVTAFIESATGIAEGGKTGITAITTGLAFFISVFFSPIFASLPSWATGGALVIVGTLMARNVREINWDYMGDAVPAFLTIVIIPLSYNIAYGVIAGILSYVLLNGLPWILRKASGDRIVPPNYGQAEPWVIPPGGIVPVWMKRVHAYVTNRPYVPPDYTSSPRHSAATNRTSDEKADISEGHHTIGIAATASK</sequence>
<dbReference type="AlphaFoldDB" id="A0AAD4L7M8"/>
<feature type="compositionally biased region" description="Polar residues" evidence="7">
    <location>
        <begin position="540"/>
        <end position="552"/>
    </location>
</feature>
<name>A0AAD4L7M8_9AGAM</name>
<evidence type="ECO:0000313" key="9">
    <source>
        <dbReference type="EMBL" id="KAH8983292.1"/>
    </source>
</evidence>
<feature type="transmembrane region" description="Helical" evidence="8">
    <location>
        <begin position="400"/>
        <end position="421"/>
    </location>
</feature>
<feature type="region of interest" description="Disordered" evidence="7">
    <location>
        <begin position="540"/>
        <end position="562"/>
    </location>
</feature>
<feature type="compositionally biased region" description="Basic and acidic residues" evidence="7">
    <location>
        <begin position="553"/>
        <end position="562"/>
    </location>
</feature>
<reference evidence="9" key="1">
    <citation type="submission" date="2022-01" db="EMBL/GenBank/DDBJ databases">
        <title>Comparative genomics reveals a dynamic genome evolution in the ectomycorrhizal milk-cap (Lactarius) mushrooms.</title>
        <authorList>
            <consortium name="DOE Joint Genome Institute"/>
            <person name="Lebreton A."/>
            <person name="Tang N."/>
            <person name="Kuo A."/>
            <person name="LaButti K."/>
            <person name="Drula E."/>
            <person name="Barry K."/>
            <person name="Clum A."/>
            <person name="Lipzen A."/>
            <person name="Mousain D."/>
            <person name="Ng V."/>
            <person name="Wang R."/>
            <person name="Wang X."/>
            <person name="Dai Y."/>
            <person name="Henrissat B."/>
            <person name="Grigoriev I.V."/>
            <person name="Guerin-Laguette A."/>
            <person name="Yu F."/>
            <person name="Martin F.M."/>
        </authorList>
    </citation>
    <scope>NUCLEOTIDE SEQUENCE</scope>
    <source>
        <strain evidence="9">QP</strain>
    </source>
</reference>
<comment type="subcellular location">
    <subcellularLocation>
        <location evidence="1">Endomembrane system</location>
        <topology evidence="1">Multi-pass membrane protein</topology>
    </subcellularLocation>
</comment>
<dbReference type="GO" id="GO:0005886">
    <property type="term" value="C:plasma membrane"/>
    <property type="evidence" value="ECO:0007669"/>
    <property type="project" value="TreeGrafter"/>
</dbReference>
<evidence type="ECO:0000256" key="2">
    <source>
        <dbReference type="ARBA" id="ARBA00005697"/>
    </source>
</evidence>
<feature type="transmembrane region" description="Helical" evidence="8">
    <location>
        <begin position="240"/>
        <end position="258"/>
    </location>
</feature>
<accession>A0AAD4L7M8</accession>
<feature type="transmembrane region" description="Helical" evidence="8">
    <location>
        <begin position="149"/>
        <end position="167"/>
    </location>
</feature>
<dbReference type="InterPro" id="IPR045018">
    <property type="entry name" value="Azg-like"/>
</dbReference>
<dbReference type="Pfam" id="PF00860">
    <property type="entry name" value="Xan_ur_permease"/>
    <property type="match status" value="1"/>
</dbReference>
<comment type="caution">
    <text evidence="9">The sequence shown here is derived from an EMBL/GenBank/DDBJ whole genome shotgun (WGS) entry which is preliminary data.</text>
</comment>
<protein>
    <submittedName>
        <fullName evidence="9">Permease family-domain-containing protein</fullName>
    </submittedName>
</protein>
<feature type="transmembrane region" description="Helical" evidence="8">
    <location>
        <begin position="323"/>
        <end position="343"/>
    </location>
</feature>
<dbReference type="PANTHER" id="PTHR43337">
    <property type="entry name" value="XANTHINE/URACIL PERMEASE C887.17-RELATED"/>
    <property type="match status" value="1"/>
</dbReference>
<comment type="similarity">
    <text evidence="2">Belongs to the nucleobase:cation symporter-2 (NCS2) (TC 2.A.40) family. Azg-like subfamily.</text>
</comment>
<evidence type="ECO:0000256" key="8">
    <source>
        <dbReference type="SAM" id="Phobius"/>
    </source>
</evidence>
<gene>
    <name evidence="9" type="ORF">EDB92DRAFT_1603991</name>
</gene>
<evidence type="ECO:0000256" key="4">
    <source>
        <dbReference type="ARBA" id="ARBA00022692"/>
    </source>
</evidence>